<protein>
    <recommendedName>
        <fullName evidence="3">HNH endonuclease</fullName>
    </recommendedName>
</protein>
<dbReference type="RefSeq" id="WP_060496013.1">
    <property type="nucleotide sequence ID" value="NZ_CP013121.1"/>
</dbReference>
<gene>
    <name evidence="1" type="ORF">RO02_03520</name>
</gene>
<proteinExistence type="predicted"/>
<evidence type="ECO:0000313" key="1">
    <source>
        <dbReference type="EMBL" id="ALM93721.1"/>
    </source>
</evidence>
<evidence type="ECO:0000313" key="2">
    <source>
        <dbReference type="Proteomes" id="UP000067061"/>
    </source>
</evidence>
<name>A0AAC8WE18_FUSNP</name>
<sequence>MWKVENKKNSKILKIFEQKVILPFFKNLLKSKKKNYDDFKKYLGNNKNIKNYKILDYISKRQYKKIKFIDCINNLLKLDYNELEKYYNIYKEQNKKIEKNNLDIKIENIPKDLKTIFIEFFYEKFFNISKIWELIQTEMFSRKKFHINFKKENSIFICPYCDADTFINSGNGEIEHFFPKSQFPFLAMNGLNLISSCHSCNKSFEGKGNKEIPSPISMPYLEQIGDCINFKIDILEKVIKLDTNEDRITNYIDLFQLDKRYSEDIVYKYIIENGKSWYDKIIEYKKKTGYNISSDELKKFIIMAKKNDEKVHPYFFVLKSLYSSYDNYKKDYNNLK</sequence>
<dbReference type="EMBL" id="CP013121">
    <property type="protein sequence ID" value="ALM93721.1"/>
    <property type="molecule type" value="Genomic_DNA"/>
</dbReference>
<accession>A0AAC8WE18</accession>
<reference evidence="1 2" key="1">
    <citation type="submission" date="2015-11" db="EMBL/GenBank/DDBJ databases">
        <authorList>
            <person name="Kook J.-K."/>
            <person name="Park S.-N."/>
            <person name="Lim Y.K."/>
            <person name="Jo E."/>
        </authorList>
    </citation>
    <scope>NUCLEOTIDE SEQUENCE [LARGE SCALE GENOMIC DNA]</scope>
    <source>
        <strain evidence="1 2">ChDC F306</strain>
    </source>
</reference>
<evidence type="ECO:0008006" key="3">
    <source>
        <dbReference type="Google" id="ProtNLM"/>
    </source>
</evidence>
<dbReference type="Gene3D" id="1.10.30.50">
    <property type="match status" value="1"/>
</dbReference>
<dbReference type="Proteomes" id="UP000067061">
    <property type="component" value="Chromosome"/>
</dbReference>
<dbReference type="AlphaFoldDB" id="A0AAC8WE18"/>
<organism evidence="1 2">
    <name type="scientific">Fusobacterium nucleatum subsp. polymorphum</name>
    <name type="common">Fusobacterium polymorphum</name>
    <dbReference type="NCBI Taxonomy" id="76857"/>
    <lineage>
        <taxon>Bacteria</taxon>
        <taxon>Fusobacteriati</taxon>
        <taxon>Fusobacteriota</taxon>
        <taxon>Fusobacteriia</taxon>
        <taxon>Fusobacteriales</taxon>
        <taxon>Fusobacteriaceae</taxon>
        <taxon>Fusobacterium</taxon>
    </lineage>
</organism>